<dbReference type="EMBL" id="JAACFV010000013">
    <property type="protein sequence ID" value="KAF7512290.1"/>
    <property type="molecule type" value="Genomic_DNA"/>
</dbReference>
<gene>
    <name evidence="4" type="ORF">GJ744_001858</name>
</gene>
<feature type="compositionally biased region" description="Acidic residues" evidence="1">
    <location>
        <begin position="116"/>
        <end position="128"/>
    </location>
</feature>
<feature type="region of interest" description="Disordered" evidence="1">
    <location>
        <begin position="100"/>
        <end position="140"/>
    </location>
</feature>
<dbReference type="AlphaFoldDB" id="A0A8H7E8F5"/>
<evidence type="ECO:0000313" key="5">
    <source>
        <dbReference type="Proteomes" id="UP000606974"/>
    </source>
</evidence>
<reference evidence="4" key="1">
    <citation type="submission" date="2020-02" db="EMBL/GenBank/DDBJ databases">
        <authorList>
            <person name="Palmer J.M."/>
        </authorList>
    </citation>
    <scope>NUCLEOTIDE SEQUENCE</scope>
    <source>
        <strain evidence="4">EPUS1.4</strain>
        <tissue evidence="4">Thallus</tissue>
    </source>
</reference>
<proteinExistence type="predicted"/>
<feature type="chain" id="PRO_5034473531" evidence="3">
    <location>
        <begin position="36"/>
        <end position="277"/>
    </location>
</feature>
<evidence type="ECO:0000256" key="2">
    <source>
        <dbReference type="SAM" id="Phobius"/>
    </source>
</evidence>
<keyword evidence="2" id="KW-0812">Transmembrane</keyword>
<evidence type="ECO:0000256" key="3">
    <source>
        <dbReference type="SAM" id="SignalP"/>
    </source>
</evidence>
<accession>A0A8H7E8F5</accession>
<feature type="signal peptide" evidence="3">
    <location>
        <begin position="1"/>
        <end position="35"/>
    </location>
</feature>
<dbReference type="OrthoDB" id="10317362at2759"/>
<comment type="caution">
    <text evidence="4">The sequence shown here is derived from an EMBL/GenBank/DDBJ whole genome shotgun (WGS) entry which is preliminary data.</text>
</comment>
<keyword evidence="5" id="KW-1185">Reference proteome</keyword>
<evidence type="ECO:0000256" key="1">
    <source>
        <dbReference type="SAM" id="MobiDB-lite"/>
    </source>
</evidence>
<feature type="transmembrane region" description="Helical" evidence="2">
    <location>
        <begin position="214"/>
        <end position="235"/>
    </location>
</feature>
<protein>
    <submittedName>
        <fullName evidence="4">Uncharacterized protein</fullName>
    </submittedName>
</protein>
<keyword evidence="2" id="KW-0472">Membrane</keyword>
<sequence>MGGHQGKSLIGQRASLLPLSAILSVSTAILPQASADDSSIFHEQTRNQKDDVDITSNTASHFRTVKSKSRLPGWAYNPPPAGLDHNLHHDRFAQVLRLEHTPPPVNDPSELANEISNDDDYDDDDGDGDEHNPHMTDPNYQPVPTKWLMLGYSRVVDIPTSPTSETMGSAGQGHCWSSSPPAMPLDSVVKTTVTPCDTLRTSQTDWMQKPSAQFLGALTIFLIFVIITQSVIHLWQWYCRVRAATAGRGELTLEGDEKQFRACTEDIESRSESPLLN</sequence>
<organism evidence="4 5">
    <name type="scientific">Endocarpon pusillum</name>
    <dbReference type="NCBI Taxonomy" id="364733"/>
    <lineage>
        <taxon>Eukaryota</taxon>
        <taxon>Fungi</taxon>
        <taxon>Dikarya</taxon>
        <taxon>Ascomycota</taxon>
        <taxon>Pezizomycotina</taxon>
        <taxon>Eurotiomycetes</taxon>
        <taxon>Chaetothyriomycetidae</taxon>
        <taxon>Verrucariales</taxon>
        <taxon>Verrucariaceae</taxon>
        <taxon>Endocarpon</taxon>
    </lineage>
</organism>
<dbReference type="Proteomes" id="UP000606974">
    <property type="component" value="Unassembled WGS sequence"/>
</dbReference>
<name>A0A8H7E8F5_9EURO</name>
<keyword evidence="2" id="KW-1133">Transmembrane helix</keyword>
<keyword evidence="3" id="KW-0732">Signal</keyword>
<evidence type="ECO:0000313" key="4">
    <source>
        <dbReference type="EMBL" id="KAF7512290.1"/>
    </source>
</evidence>